<proteinExistence type="inferred from homology"/>
<dbReference type="Gene3D" id="3.40.50.1220">
    <property type="entry name" value="TPP-binding domain"/>
    <property type="match status" value="1"/>
</dbReference>
<dbReference type="GO" id="GO:0030976">
    <property type="term" value="F:thiamine pyrophosphate binding"/>
    <property type="evidence" value="ECO:0007669"/>
    <property type="project" value="InterPro"/>
</dbReference>
<dbReference type="RefSeq" id="WP_020930133.1">
    <property type="nucleotide sequence ID" value="NZ_BHXC01000007.1"/>
</dbReference>
<dbReference type="InterPro" id="IPR000399">
    <property type="entry name" value="TPP-bd_CS"/>
</dbReference>
<dbReference type="Gene3D" id="3.40.50.970">
    <property type="match status" value="2"/>
</dbReference>
<sequence length="561" mass="57599">MTSGHAPQPAPRAAALRGTGGRLLVHALAGHGVDTVFGIPGIDNLEVFRHLGHSGIRTVTPRHEQGAGYAAHGYARVTGRPGVVLTTAGPGLLNAAAAAGQAYSDSVPVLFLSAGPPVGQRPGDGLLHEVKDQSAAMDAICAWSLRATDADLLTELLARAFHDFAARRPRPVHIEIPADVLAAEVSWAGPAGTVPGVARKAAPTERTADPGGIAHAAHLIAGARRPVIIAGGGARAASAAVTRLSQETGAPVVTTANGKGVIDEHHPHALGAALHLRSARDFLRRADVVLAVGTELADTDTWSGPLDLPGDVVRVDIDPGQRHRNQAAARALTGHADTVVPQLLAALDAVRDRTPVSAAYRRELAVVRARLEAEHAGRGARWTGLIDALRAAMPPEAVLTSDSSMVSHYGALKGFRVPRPDAFLHPTGFATLGFALPAAIGALVGRPDLPVVALTGDGGLQFTVNELATAVLLGRPLPVVIVDNGGYGSVRTEQSRLGVPPLGADLPSPDFTALAAAYGAHGVVAASPASVTAEVTAALARQRPTLITIPDHSPNPEDGND</sequence>
<evidence type="ECO:0000313" key="9">
    <source>
        <dbReference type="Proteomes" id="UP000288351"/>
    </source>
</evidence>
<name>A0A401R939_STRNR</name>
<dbReference type="PROSITE" id="PS00187">
    <property type="entry name" value="TPP_ENZYMES"/>
    <property type="match status" value="1"/>
</dbReference>
<dbReference type="EMBL" id="BHXC01000007">
    <property type="protein sequence ID" value="GCB94132.1"/>
    <property type="molecule type" value="Genomic_DNA"/>
</dbReference>
<feature type="domain" description="Thiamine pyrophosphate enzyme central" evidence="5">
    <location>
        <begin position="213"/>
        <end position="343"/>
    </location>
</feature>
<feature type="domain" description="Thiamine pyrophosphate enzyme N-terminal TPP-binding" evidence="7">
    <location>
        <begin position="19"/>
        <end position="134"/>
    </location>
</feature>
<gene>
    <name evidence="8" type="primary">ilvB_3</name>
    <name evidence="8" type="ORF">SALB_06930</name>
</gene>
<evidence type="ECO:0000256" key="1">
    <source>
        <dbReference type="ARBA" id="ARBA00001964"/>
    </source>
</evidence>
<dbReference type="Pfam" id="PF02775">
    <property type="entry name" value="TPP_enzyme_C"/>
    <property type="match status" value="1"/>
</dbReference>
<dbReference type="GO" id="GO:0003984">
    <property type="term" value="F:acetolactate synthase activity"/>
    <property type="evidence" value="ECO:0007669"/>
    <property type="project" value="TreeGrafter"/>
</dbReference>
<protein>
    <submittedName>
        <fullName evidence="8">Acetolactate synthase I/II/III large subunit</fullName>
    </submittedName>
</protein>
<evidence type="ECO:0000256" key="3">
    <source>
        <dbReference type="ARBA" id="ARBA00023052"/>
    </source>
</evidence>
<dbReference type="GO" id="GO:0050660">
    <property type="term" value="F:flavin adenine dinucleotide binding"/>
    <property type="evidence" value="ECO:0007669"/>
    <property type="project" value="TreeGrafter"/>
</dbReference>
<dbReference type="Pfam" id="PF00205">
    <property type="entry name" value="TPP_enzyme_M"/>
    <property type="match status" value="1"/>
</dbReference>
<dbReference type="AlphaFoldDB" id="A0A401R939"/>
<dbReference type="GO" id="GO:0009097">
    <property type="term" value="P:isoleucine biosynthetic process"/>
    <property type="evidence" value="ECO:0007669"/>
    <property type="project" value="TreeGrafter"/>
</dbReference>
<dbReference type="InterPro" id="IPR011766">
    <property type="entry name" value="TPP_enzyme_TPP-bd"/>
</dbReference>
<feature type="domain" description="Thiamine pyrophosphate enzyme TPP-binding" evidence="6">
    <location>
        <begin position="414"/>
        <end position="548"/>
    </location>
</feature>
<dbReference type="SUPFAM" id="SSF52518">
    <property type="entry name" value="Thiamin diphosphate-binding fold (THDP-binding)"/>
    <property type="match status" value="2"/>
</dbReference>
<comment type="cofactor">
    <cofactor evidence="1">
        <name>thiamine diphosphate</name>
        <dbReference type="ChEBI" id="CHEBI:58937"/>
    </cofactor>
</comment>
<evidence type="ECO:0000259" key="7">
    <source>
        <dbReference type="Pfam" id="PF02776"/>
    </source>
</evidence>
<dbReference type="GO" id="GO:0005948">
    <property type="term" value="C:acetolactate synthase complex"/>
    <property type="evidence" value="ECO:0007669"/>
    <property type="project" value="TreeGrafter"/>
</dbReference>
<accession>A0A401R939</accession>
<evidence type="ECO:0000313" key="8">
    <source>
        <dbReference type="EMBL" id="GCB94132.1"/>
    </source>
</evidence>
<dbReference type="Pfam" id="PF02776">
    <property type="entry name" value="TPP_enzyme_N"/>
    <property type="match status" value="1"/>
</dbReference>
<evidence type="ECO:0000259" key="5">
    <source>
        <dbReference type="Pfam" id="PF00205"/>
    </source>
</evidence>
<organism evidence="8 9">
    <name type="scientific">Streptomyces noursei</name>
    <name type="common">Streptomyces albulus</name>
    <dbReference type="NCBI Taxonomy" id="1971"/>
    <lineage>
        <taxon>Bacteria</taxon>
        <taxon>Bacillati</taxon>
        <taxon>Actinomycetota</taxon>
        <taxon>Actinomycetes</taxon>
        <taxon>Kitasatosporales</taxon>
        <taxon>Streptomycetaceae</taxon>
        <taxon>Streptomyces</taxon>
    </lineage>
</organism>
<reference evidence="8 9" key="1">
    <citation type="journal article" date="2019" name="Microbiol. Resour. Announc.">
        <title>Draft Genome Sequence of the Most Traditional epsilon-Poly-l-Lysine Producer, Streptomyces albulus NBRC14147.</title>
        <authorList>
            <person name="Yamanaka K."/>
            <person name="Hamano Y."/>
        </authorList>
    </citation>
    <scope>NUCLEOTIDE SEQUENCE [LARGE SCALE GENOMIC DNA]</scope>
    <source>
        <strain evidence="8 9">NBRC 14147</strain>
    </source>
</reference>
<dbReference type="CDD" id="cd07035">
    <property type="entry name" value="TPP_PYR_POX_like"/>
    <property type="match status" value="1"/>
</dbReference>
<evidence type="ECO:0000256" key="4">
    <source>
        <dbReference type="RuleBase" id="RU362132"/>
    </source>
</evidence>
<dbReference type="InterPro" id="IPR012001">
    <property type="entry name" value="Thiamin_PyroP_enz_TPP-bd_dom"/>
</dbReference>
<comment type="caution">
    <text evidence="8">The sequence shown here is derived from an EMBL/GenBank/DDBJ whole genome shotgun (WGS) entry which is preliminary data.</text>
</comment>
<dbReference type="PANTHER" id="PTHR18968:SF13">
    <property type="entry name" value="ACETOLACTATE SYNTHASE CATALYTIC SUBUNIT, MITOCHONDRIAL"/>
    <property type="match status" value="1"/>
</dbReference>
<dbReference type="InterPro" id="IPR029061">
    <property type="entry name" value="THDP-binding"/>
</dbReference>
<evidence type="ECO:0000256" key="2">
    <source>
        <dbReference type="ARBA" id="ARBA00007812"/>
    </source>
</evidence>
<comment type="similarity">
    <text evidence="2 4">Belongs to the TPP enzyme family.</text>
</comment>
<keyword evidence="3 4" id="KW-0786">Thiamine pyrophosphate</keyword>
<dbReference type="CDD" id="cd00568">
    <property type="entry name" value="TPP_enzymes"/>
    <property type="match status" value="1"/>
</dbReference>
<dbReference type="GO" id="GO:0009099">
    <property type="term" value="P:L-valine biosynthetic process"/>
    <property type="evidence" value="ECO:0007669"/>
    <property type="project" value="TreeGrafter"/>
</dbReference>
<evidence type="ECO:0000259" key="6">
    <source>
        <dbReference type="Pfam" id="PF02775"/>
    </source>
</evidence>
<dbReference type="PANTHER" id="PTHR18968">
    <property type="entry name" value="THIAMINE PYROPHOSPHATE ENZYMES"/>
    <property type="match status" value="1"/>
</dbReference>
<dbReference type="InterPro" id="IPR029035">
    <property type="entry name" value="DHS-like_NAD/FAD-binding_dom"/>
</dbReference>
<dbReference type="InterPro" id="IPR045229">
    <property type="entry name" value="TPP_enz"/>
</dbReference>
<dbReference type="InterPro" id="IPR012000">
    <property type="entry name" value="Thiamin_PyroP_enz_cen_dom"/>
</dbReference>
<dbReference type="GO" id="GO:0000287">
    <property type="term" value="F:magnesium ion binding"/>
    <property type="evidence" value="ECO:0007669"/>
    <property type="project" value="InterPro"/>
</dbReference>
<dbReference type="SUPFAM" id="SSF52467">
    <property type="entry name" value="DHS-like NAD/FAD-binding domain"/>
    <property type="match status" value="1"/>
</dbReference>
<dbReference type="Proteomes" id="UP000288351">
    <property type="component" value="Unassembled WGS sequence"/>
</dbReference>